<dbReference type="SUPFAM" id="SSF53448">
    <property type="entry name" value="Nucleotide-diphospho-sugar transferases"/>
    <property type="match status" value="1"/>
</dbReference>
<name>A0AA52H8X4_9PROT</name>
<keyword evidence="2" id="KW-1185">Reference proteome</keyword>
<dbReference type="Gene3D" id="3.90.550.10">
    <property type="entry name" value="Spore Coat Polysaccharide Biosynthesis Protein SpsA, Chain A"/>
    <property type="match status" value="1"/>
</dbReference>
<protein>
    <submittedName>
        <fullName evidence="1">Acylneuraminate cytidylyltransferase family protein</fullName>
        <ecNumber evidence="1">2.7.7.-</ecNumber>
    </submittedName>
</protein>
<dbReference type="InterPro" id="IPR003329">
    <property type="entry name" value="Cytidylyl_trans"/>
</dbReference>
<evidence type="ECO:0000313" key="2">
    <source>
        <dbReference type="Proteomes" id="UP001268683"/>
    </source>
</evidence>
<dbReference type="AlphaFoldDB" id="A0AA52H8X4"/>
<dbReference type="RefSeq" id="WP_310798406.1">
    <property type="nucleotide sequence ID" value="NZ_CP123872.1"/>
</dbReference>
<dbReference type="PANTHER" id="PTHR21485:SF6">
    <property type="entry name" value="N-ACYLNEURAMINATE CYTIDYLYLTRANSFERASE-RELATED"/>
    <property type="match status" value="1"/>
</dbReference>
<evidence type="ECO:0000313" key="1">
    <source>
        <dbReference type="EMBL" id="WND02571.1"/>
    </source>
</evidence>
<keyword evidence="1" id="KW-0548">Nucleotidyltransferase</keyword>
<sequence length="236" mass="26501">MSEDLKPIWAIIPARGGSKGIPKKNIVDLNGMPLIAYSILAARKSGLVDRVIVTSDDDEILEVARGYGAECYKRPAELAQDETTTADSLSHLFLYQLDLPEKVQGLLLQPTSPFRTEDHILRALQKSQAHDEAPIVSVTEPSEHPMKAFEISENGTLHGFWSDQAPYTPRQKLPKLYMPNGAIYIFDVELFMKERHFPRTGVIPYVMSVKDSLDIDTPDDLELAQILMKKRKLKDG</sequence>
<dbReference type="GO" id="GO:0008781">
    <property type="term" value="F:N-acylneuraminate cytidylyltransferase activity"/>
    <property type="evidence" value="ECO:0007669"/>
    <property type="project" value="TreeGrafter"/>
</dbReference>
<reference evidence="1" key="1">
    <citation type="submission" date="2023-04" db="EMBL/GenBank/DDBJ databases">
        <title>Complete genome sequence of Temperatibacter marinus.</title>
        <authorList>
            <person name="Rong J.-C."/>
            <person name="Yi M.-L."/>
            <person name="Zhao Q."/>
        </authorList>
    </citation>
    <scope>NUCLEOTIDE SEQUENCE</scope>
    <source>
        <strain evidence="1">NBRC 110045</strain>
    </source>
</reference>
<gene>
    <name evidence="1" type="ORF">QGN29_13540</name>
</gene>
<dbReference type="Pfam" id="PF02348">
    <property type="entry name" value="CTP_transf_3"/>
    <property type="match status" value="1"/>
</dbReference>
<keyword evidence="1" id="KW-0808">Transferase</keyword>
<dbReference type="PANTHER" id="PTHR21485">
    <property type="entry name" value="HAD SUPERFAMILY MEMBERS CMAS AND KDSC"/>
    <property type="match status" value="1"/>
</dbReference>
<dbReference type="InterPro" id="IPR029044">
    <property type="entry name" value="Nucleotide-diphossugar_trans"/>
</dbReference>
<dbReference type="KEGG" id="tmk:QGN29_13540"/>
<dbReference type="CDD" id="cd02513">
    <property type="entry name" value="CMP-NeuAc_Synthase"/>
    <property type="match status" value="1"/>
</dbReference>
<dbReference type="EMBL" id="CP123872">
    <property type="protein sequence ID" value="WND02571.1"/>
    <property type="molecule type" value="Genomic_DNA"/>
</dbReference>
<dbReference type="EC" id="2.7.7.-" evidence="1"/>
<accession>A0AA52H8X4</accession>
<organism evidence="1 2">
    <name type="scientific">Temperatibacter marinus</name>
    <dbReference type="NCBI Taxonomy" id="1456591"/>
    <lineage>
        <taxon>Bacteria</taxon>
        <taxon>Pseudomonadati</taxon>
        <taxon>Pseudomonadota</taxon>
        <taxon>Alphaproteobacteria</taxon>
        <taxon>Kordiimonadales</taxon>
        <taxon>Temperatibacteraceae</taxon>
        <taxon>Temperatibacter</taxon>
    </lineage>
</organism>
<proteinExistence type="predicted"/>
<dbReference type="InterPro" id="IPR050793">
    <property type="entry name" value="CMP-NeuNAc_synthase"/>
</dbReference>
<dbReference type="Proteomes" id="UP001268683">
    <property type="component" value="Chromosome"/>
</dbReference>